<dbReference type="AlphaFoldDB" id="A0AA40FN53"/>
<evidence type="ECO:0000256" key="1">
    <source>
        <dbReference type="SAM" id="MobiDB-lite"/>
    </source>
</evidence>
<organism evidence="2 3">
    <name type="scientific">Melipona bicolor</name>
    <dbReference type="NCBI Taxonomy" id="60889"/>
    <lineage>
        <taxon>Eukaryota</taxon>
        <taxon>Metazoa</taxon>
        <taxon>Ecdysozoa</taxon>
        <taxon>Arthropoda</taxon>
        <taxon>Hexapoda</taxon>
        <taxon>Insecta</taxon>
        <taxon>Pterygota</taxon>
        <taxon>Neoptera</taxon>
        <taxon>Endopterygota</taxon>
        <taxon>Hymenoptera</taxon>
        <taxon>Apocrita</taxon>
        <taxon>Aculeata</taxon>
        <taxon>Apoidea</taxon>
        <taxon>Anthophila</taxon>
        <taxon>Apidae</taxon>
        <taxon>Melipona</taxon>
    </lineage>
</organism>
<evidence type="ECO:0000313" key="2">
    <source>
        <dbReference type="EMBL" id="KAK1121946.1"/>
    </source>
</evidence>
<gene>
    <name evidence="2" type="ORF">K0M31_009796</name>
</gene>
<sequence>MLNKKRQEKTTTNDTVHFPRKRGILIYVWRDGPKTEFTRQTPAFETPVLVEQYSGTWILIAARKSKKEAASRQRRTKDPEQLPQGRIKIPGPRIKEPAFQTAVKA</sequence>
<feature type="region of interest" description="Disordered" evidence="1">
    <location>
        <begin position="65"/>
        <end position="105"/>
    </location>
</feature>
<dbReference type="EMBL" id="JAHYIQ010000024">
    <property type="protein sequence ID" value="KAK1121946.1"/>
    <property type="molecule type" value="Genomic_DNA"/>
</dbReference>
<accession>A0AA40FN53</accession>
<comment type="caution">
    <text evidence="2">The sequence shown here is derived from an EMBL/GenBank/DDBJ whole genome shotgun (WGS) entry which is preliminary data.</text>
</comment>
<dbReference type="Proteomes" id="UP001177670">
    <property type="component" value="Unassembled WGS sequence"/>
</dbReference>
<name>A0AA40FN53_9HYME</name>
<reference evidence="2" key="1">
    <citation type="submission" date="2021-10" db="EMBL/GenBank/DDBJ databases">
        <title>Melipona bicolor Genome sequencing and assembly.</title>
        <authorList>
            <person name="Araujo N.S."/>
            <person name="Arias M.C."/>
        </authorList>
    </citation>
    <scope>NUCLEOTIDE SEQUENCE</scope>
    <source>
        <strain evidence="2">USP_2M_L1-L4_2017</strain>
        <tissue evidence="2">Whole body</tissue>
    </source>
</reference>
<proteinExistence type="predicted"/>
<feature type="compositionally biased region" description="Basic and acidic residues" evidence="1">
    <location>
        <begin position="67"/>
        <end position="80"/>
    </location>
</feature>
<keyword evidence="3" id="KW-1185">Reference proteome</keyword>
<evidence type="ECO:0000313" key="3">
    <source>
        <dbReference type="Proteomes" id="UP001177670"/>
    </source>
</evidence>
<protein>
    <submittedName>
        <fullName evidence="2">Uncharacterized protein</fullName>
    </submittedName>
</protein>